<dbReference type="EMBL" id="CP038613">
    <property type="protein sequence ID" value="QBY42690.1"/>
    <property type="molecule type" value="Genomic_DNA"/>
</dbReference>
<dbReference type="KEGG" id="ans:ArsFIN_12490"/>
<dbReference type="InterPro" id="IPR036388">
    <property type="entry name" value="WH-like_DNA-bd_sf"/>
</dbReference>
<protein>
    <submittedName>
        <fullName evidence="1">Transcriptional regulator ModE</fullName>
    </submittedName>
</protein>
<sequence>MSYKSTWHAINEMNQIADKTLLASATGGKGGGGTVLTPYSERLLQRYDY</sequence>
<proteinExistence type="predicted"/>
<reference evidence="1 2" key="1">
    <citation type="submission" date="2019-03" db="EMBL/GenBank/DDBJ databases">
        <title>Long-read sequencing reveals hyperdense prophage content in a complex bacterial symbiont genome.</title>
        <authorList>
            <person name="Frost C.L."/>
            <person name="Siozios S."/>
            <person name="Nadal-Jimenez P."/>
            <person name="Brockhurst M.A."/>
            <person name="King K.C."/>
            <person name="Darby A.C."/>
            <person name="Hurst G.D.D."/>
        </authorList>
    </citation>
    <scope>NUCLEOTIDE SEQUENCE [LARGE SCALE GENOMIC DNA]</scope>
    <source>
        <strain evidence="1 2">FIN</strain>
    </source>
</reference>
<evidence type="ECO:0000313" key="1">
    <source>
        <dbReference type="EMBL" id="QBY42690.1"/>
    </source>
</evidence>
<dbReference type="PANTHER" id="PTHR30432">
    <property type="entry name" value="TRANSCRIPTIONAL REGULATOR MODE"/>
    <property type="match status" value="1"/>
</dbReference>
<dbReference type="InterPro" id="IPR051815">
    <property type="entry name" value="Molybdate_resp_trans_reg"/>
</dbReference>
<name>A0A4P7KVQ0_9GAMM</name>
<dbReference type="InterPro" id="IPR036390">
    <property type="entry name" value="WH_DNA-bd_sf"/>
</dbReference>
<evidence type="ECO:0000313" key="2">
    <source>
        <dbReference type="Proteomes" id="UP000295134"/>
    </source>
</evidence>
<dbReference type="Gene3D" id="1.10.10.10">
    <property type="entry name" value="Winged helix-like DNA-binding domain superfamily/Winged helix DNA-binding domain"/>
    <property type="match status" value="1"/>
</dbReference>
<dbReference type="SUPFAM" id="SSF46785">
    <property type="entry name" value="Winged helix' DNA-binding domain"/>
    <property type="match status" value="1"/>
</dbReference>
<organism evidence="1 2">
    <name type="scientific">Arsenophonus nasoniae</name>
    <name type="common">son-killer infecting Nasonia vitripennis</name>
    <dbReference type="NCBI Taxonomy" id="638"/>
    <lineage>
        <taxon>Bacteria</taxon>
        <taxon>Pseudomonadati</taxon>
        <taxon>Pseudomonadota</taxon>
        <taxon>Gammaproteobacteria</taxon>
        <taxon>Enterobacterales</taxon>
        <taxon>Morganellaceae</taxon>
        <taxon>Arsenophonus</taxon>
    </lineage>
</organism>
<accession>A0A4P7KVQ0</accession>
<dbReference type="AlphaFoldDB" id="A0A4P7KVQ0"/>
<gene>
    <name evidence="1" type="primary">modE</name>
    <name evidence="1" type="ORF">ArsFIN_12490</name>
</gene>
<dbReference type="Proteomes" id="UP000295134">
    <property type="component" value="Chromosome"/>
</dbReference>
<dbReference type="PANTHER" id="PTHR30432:SF1">
    <property type="entry name" value="DNA-BINDING TRANSCRIPTIONAL DUAL REGULATOR MODE"/>
    <property type="match status" value="1"/>
</dbReference>